<evidence type="ECO:0000256" key="1">
    <source>
        <dbReference type="SAM" id="Phobius"/>
    </source>
</evidence>
<dbReference type="HOGENOM" id="CLU_993005_0_0_9"/>
<sequence>MRHLILYTWKIYFKIQKLQIQTIKDGDKYLSEKVKLSEVMWYKTPTQNVQHKEYNMNLKKIFYTVICLAFTVSITVGASFKTITEKISNDFYKYEEDVTLGELEFDKETYNYTSGELIGQDERHKIFTCGHILQTQLSEKDKKEIAPFFRMNLTKDQWLELSKFNVSIMKDGKNFGEIARNILTVKSKDENEKNFYENAKINLKEIEPVRKINSGKKYIYISGGIFDFENEGKKLPIYMKIYIYPEKDDMKVVILVAKAEEKSLLLYAFDNVVLRMANGE</sequence>
<evidence type="ECO:0000313" key="2">
    <source>
        <dbReference type="EMBL" id="EGF14205.1"/>
    </source>
</evidence>
<protein>
    <submittedName>
        <fullName evidence="2">Uncharacterized protein</fullName>
    </submittedName>
</protein>
<dbReference type="AlphaFoldDB" id="F2BWT8"/>
<keyword evidence="1" id="KW-0472">Membrane</keyword>
<comment type="caution">
    <text evidence="2">The sequence shown here is derived from an EMBL/GenBank/DDBJ whole genome shotgun (WGS) entry which is preliminary data.</text>
</comment>
<proteinExistence type="predicted"/>
<accession>F2BWT8</accession>
<feature type="transmembrane region" description="Helical" evidence="1">
    <location>
        <begin position="61"/>
        <end position="80"/>
    </location>
</feature>
<organism evidence="2 3">
    <name type="scientific">Dialister micraerophilus DSM 19965</name>
    <dbReference type="NCBI Taxonomy" id="888062"/>
    <lineage>
        <taxon>Bacteria</taxon>
        <taxon>Bacillati</taxon>
        <taxon>Bacillota</taxon>
        <taxon>Negativicutes</taxon>
        <taxon>Veillonellales</taxon>
        <taxon>Veillonellaceae</taxon>
        <taxon>Dialister</taxon>
    </lineage>
</organism>
<reference evidence="2 3" key="1">
    <citation type="submission" date="2011-02" db="EMBL/GenBank/DDBJ databases">
        <authorList>
            <person name="Muzny D."/>
            <person name="Qin X."/>
            <person name="Deng J."/>
            <person name="Jiang H."/>
            <person name="Liu Y."/>
            <person name="Qu J."/>
            <person name="Song X.-Z."/>
            <person name="Zhang L."/>
            <person name="Thornton R."/>
            <person name="Coyle M."/>
            <person name="Francisco L."/>
            <person name="Jackson L."/>
            <person name="Javaid M."/>
            <person name="Korchina V."/>
            <person name="Kovar C."/>
            <person name="Mata R."/>
            <person name="Mathew T."/>
            <person name="Ngo R."/>
            <person name="Nguyen L."/>
            <person name="Nguyen N."/>
            <person name="Okwuonu G."/>
            <person name="Ongeri F."/>
            <person name="Pham C."/>
            <person name="Simmons D."/>
            <person name="Wilczek-Boney K."/>
            <person name="Hale W."/>
            <person name="Jakkamsetti A."/>
            <person name="Pham P."/>
            <person name="Ruth R."/>
            <person name="San Lucas F."/>
            <person name="Warren J."/>
            <person name="Zhang J."/>
            <person name="Zhao Z."/>
            <person name="Zhou C."/>
            <person name="Zhu D."/>
            <person name="Lee S."/>
            <person name="Bess C."/>
            <person name="Blankenburg K."/>
            <person name="Forbes L."/>
            <person name="Fu Q."/>
            <person name="Gubbala S."/>
            <person name="Hirani K."/>
            <person name="Jayaseelan J.C."/>
            <person name="Lara F."/>
            <person name="Munidasa M."/>
            <person name="Palculict T."/>
            <person name="Patil S."/>
            <person name="Pu L.-L."/>
            <person name="Saada N."/>
            <person name="Tang L."/>
            <person name="Weissenberger G."/>
            <person name="Zhu Y."/>
            <person name="Hemphill L."/>
            <person name="Shang Y."/>
            <person name="Youmans B."/>
            <person name="Ayvaz T."/>
            <person name="Ross M."/>
            <person name="Santibanez J."/>
            <person name="Aqrawi P."/>
            <person name="Gross S."/>
            <person name="Joshi V."/>
            <person name="Fowler G."/>
            <person name="Nazareth L."/>
            <person name="Reid J."/>
            <person name="Worley K."/>
            <person name="Petrosino J."/>
            <person name="Highlander S."/>
            <person name="Gibbs R."/>
        </authorList>
    </citation>
    <scope>NUCLEOTIDE SEQUENCE [LARGE SCALE GENOMIC DNA]</scope>
    <source>
        <strain evidence="2 3">DSM 19965</strain>
    </source>
</reference>
<name>F2BWT8_9FIRM</name>
<dbReference type="EMBL" id="AFBB01000012">
    <property type="protein sequence ID" value="EGF14205.1"/>
    <property type="molecule type" value="Genomic_DNA"/>
</dbReference>
<evidence type="ECO:0000313" key="3">
    <source>
        <dbReference type="Proteomes" id="UP000003503"/>
    </source>
</evidence>
<gene>
    <name evidence="2" type="ORF">HMPREF9083_0656</name>
</gene>
<keyword evidence="3" id="KW-1185">Reference proteome</keyword>
<keyword evidence="1" id="KW-1133">Transmembrane helix</keyword>
<keyword evidence="1" id="KW-0812">Transmembrane</keyword>
<dbReference type="Proteomes" id="UP000003503">
    <property type="component" value="Unassembled WGS sequence"/>
</dbReference>
<dbReference type="STRING" id="888062.HMPREF9083_0656"/>